<reference evidence="1 2" key="1">
    <citation type="submission" date="2018-02" db="EMBL/GenBank/DDBJ databases">
        <title>Complete genome sequencing of Faecalibacterium prausnitzii strains isolated from the human gut.</title>
        <authorList>
            <person name="Fitzgerald B.C."/>
            <person name="Shkoporov A.N."/>
            <person name="Ross P.R."/>
            <person name="Hill C."/>
        </authorList>
    </citation>
    <scope>NUCLEOTIDE SEQUENCE [LARGE SCALE GENOMIC DNA]</scope>
    <source>
        <strain evidence="1 2">APC942/31-1</strain>
    </source>
</reference>
<evidence type="ECO:0000313" key="1">
    <source>
        <dbReference type="EMBL" id="RCH42034.1"/>
    </source>
</evidence>
<gene>
    <name evidence="1" type="ORF">C4886_15645</name>
</gene>
<evidence type="ECO:0000313" key="2">
    <source>
        <dbReference type="Proteomes" id="UP000253208"/>
    </source>
</evidence>
<organism evidence="1 2">
    <name type="scientific">Blautia obeum</name>
    <dbReference type="NCBI Taxonomy" id="40520"/>
    <lineage>
        <taxon>Bacteria</taxon>
        <taxon>Bacillati</taxon>
        <taxon>Bacillota</taxon>
        <taxon>Clostridia</taxon>
        <taxon>Lachnospirales</taxon>
        <taxon>Lachnospiraceae</taxon>
        <taxon>Blautia</taxon>
    </lineage>
</organism>
<proteinExistence type="predicted"/>
<dbReference type="InterPro" id="IPR046143">
    <property type="entry name" value="DUF6145"/>
</dbReference>
<dbReference type="EMBL" id="PSQG01000028">
    <property type="protein sequence ID" value="RCH42034.1"/>
    <property type="molecule type" value="Genomic_DNA"/>
</dbReference>
<comment type="caution">
    <text evidence="1">The sequence shown here is derived from an EMBL/GenBank/DDBJ whole genome shotgun (WGS) entry which is preliminary data.</text>
</comment>
<dbReference type="Proteomes" id="UP000253208">
    <property type="component" value="Unassembled WGS sequence"/>
</dbReference>
<dbReference type="RefSeq" id="WP_015526724.1">
    <property type="nucleotide sequence ID" value="NZ_PSQG01000028.1"/>
</dbReference>
<dbReference type="AlphaFoldDB" id="A0A367FWA6"/>
<dbReference type="Pfam" id="PF19642">
    <property type="entry name" value="DUF6145"/>
    <property type="match status" value="1"/>
</dbReference>
<protein>
    <submittedName>
        <fullName evidence="1">Uncharacterized protein</fullName>
    </submittedName>
</protein>
<name>A0A367FWA6_9FIRM</name>
<sequence>MYQDNIVLCGASSYEQKYYFNQDFASLPETVKQELQIMCVLFTEDVGGILTLEFDEDGSLQFKTEALEADARFDEIGSALKIKELQRDKRELLESLEMYYKVFFLGDIPDEELQKKADAVEE</sequence>
<accession>A0A367FWA6</accession>